<feature type="region of interest" description="Disordered" evidence="1">
    <location>
        <begin position="1"/>
        <end position="38"/>
    </location>
</feature>
<organism evidence="2 3">
    <name type="scientific">Neotoma lepida</name>
    <name type="common">Desert woodrat</name>
    <dbReference type="NCBI Taxonomy" id="56216"/>
    <lineage>
        <taxon>Eukaryota</taxon>
        <taxon>Metazoa</taxon>
        <taxon>Chordata</taxon>
        <taxon>Craniata</taxon>
        <taxon>Vertebrata</taxon>
        <taxon>Euteleostomi</taxon>
        <taxon>Mammalia</taxon>
        <taxon>Eutheria</taxon>
        <taxon>Euarchontoglires</taxon>
        <taxon>Glires</taxon>
        <taxon>Rodentia</taxon>
        <taxon>Myomorpha</taxon>
        <taxon>Muroidea</taxon>
        <taxon>Cricetidae</taxon>
        <taxon>Neotominae</taxon>
        <taxon>Neotoma</taxon>
    </lineage>
</organism>
<comment type="caution">
    <text evidence="2">The sequence shown here is derived from an EMBL/GenBank/DDBJ whole genome shotgun (WGS) entry which is preliminary data.</text>
</comment>
<dbReference type="AlphaFoldDB" id="A0A1A6GYM6"/>
<reference evidence="2 3" key="1">
    <citation type="submission" date="2016-06" db="EMBL/GenBank/DDBJ databases">
        <title>The Draft Genome Sequence and Annotation of the Desert Woodrat Neotoma lepida.</title>
        <authorList>
            <person name="Campbell M."/>
            <person name="Oakeson K.F."/>
            <person name="Yandell M."/>
            <person name="Halpert J.R."/>
            <person name="Dearing D."/>
        </authorList>
    </citation>
    <scope>NUCLEOTIDE SEQUENCE [LARGE SCALE GENOMIC DNA]</scope>
    <source>
        <strain evidence="2">417</strain>
        <tissue evidence="2">Liver</tissue>
    </source>
</reference>
<feature type="non-terminal residue" evidence="2">
    <location>
        <position position="116"/>
    </location>
</feature>
<evidence type="ECO:0000256" key="1">
    <source>
        <dbReference type="SAM" id="MobiDB-lite"/>
    </source>
</evidence>
<dbReference type="EMBL" id="LZPO01065851">
    <property type="protein sequence ID" value="OBS71089.1"/>
    <property type="molecule type" value="Genomic_DNA"/>
</dbReference>
<evidence type="ECO:0000313" key="3">
    <source>
        <dbReference type="Proteomes" id="UP000092124"/>
    </source>
</evidence>
<feature type="compositionally biased region" description="Polar residues" evidence="1">
    <location>
        <begin position="15"/>
        <end position="26"/>
    </location>
</feature>
<protein>
    <submittedName>
        <fullName evidence="2">Uncharacterized protein</fullName>
    </submittedName>
</protein>
<sequence length="116" mass="12718">INSPAGSQLMELKNTPKTSLTDSQKTAVPDTKETFHNEGSWKKTLSGNMTLGTYSTAMCESQRTALGDNEVAFCGSKLATLDRDPVMSFNDDKDPNEDHPVVSVCEQTFKVDLKML</sequence>
<gene>
    <name evidence="2" type="ORF">A6R68_00371</name>
</gene>
<dbReference type="Proteomes" id="UP000092124">
    <property type="component" value="Unassembled WGS sequence"/>
</dbReference>
<keyword evidence="3" id="KW-1185">Reference proteome</keyword>
<proteinExistence type="predicted"/>
<feature type="non-terminal residue" evidence="2">
    <location>
        <position position="1"/>
    </location>
</feature>
<name>A0A1A6GYM6_NEOLE</name>
<evidence type="ECO:0000313" key="2">
    <source>
        <dbReference type="EMBL" id="OBS71089.1"/>
    </source>
</evidence>
<accession>A0A1A6GYM6</accession>